<proteinExistence type="predicted"/>
<feature type="transmembrane region" description="Helical" evidence="1">
    <location>
        <begin position="51"/>
        <end position="75"/>
    </location>
</feature>
<evidence type="ECO:0000313" key="3">
    <source>
        <dbReference type="Proteomes" id="UP000186922"/>
    </source>
</evidence>
<evidence type="ECO:0000256" key="1">
    <source>
        <dbReference type="SAM" id="Phobius"/>
    </source>
</evidence>
<gene>
    <name evidence="2" type="primary">RvY_17720-1</name>
    <name evidence="2" type="synonym">RvY_17720.1</name>
    <name evidence="2" type="ORF">RvY_17720</name>
</gene>
<dbReference type="Proteomes" id="UP000186922">
    <property type="component" value="Unassembled WGS sequence"/>
</dbReference>
<keyword evidence="1" id="KW-1133">Transmembrane helix</keyword>
<keyword evidence="1" id="KW-0812">Transmembrane</keyword>
<keyword evidence="3" id="KW-1185">Reference proteome</keyword>
<feature type="transmembrane region" description="Helical" evidence="1">
    <location>
        <begin position="12"/>
        <end position="31"/>
    </location>
</feature>
<comment type="caution">
    <text evidence="2">The sequence shown here is derived from an EMBL/GenBank/DDBJ whole genome shotgun (WGS) entry which is preliminary data.</text>
</comment>
<dbReference type="OrthoDB" id="10584509at2759"/>
<dbReference type="AlphaFoldDB" id="A0A1D1W360"/>
<evidence type="ECO:0000313" key="2">
    <source>
        <dbReference type="EMBL" id="GAV07947.1"/>
    </source>
</evidence>
<accession>A0A1D1W360</accession>
<dbReference type="EMBL" id="BDGG01000016">
    <property type="protein sequence ID" value="GAV07947.1"/>
    <property type="molecule type" value="Genomic_DNA"/>
</dbReference>
<keyword evidence="1" id="KW-0472">Membrane</keyword>
<name>A0A1D1W360_RAMVA</name>
<protein>
    <submittedName>
        <fullName evidence="2">Uncharacterized protein</fullName>
    </submittedName>
</protein>
<sequence length="197" mass="22408">MAYRKYTSSSVLSCTGTVTIIFGVLSILWQIAELVITEDSYMFETVLRYTYAFRAAPGLWAGLFNVFTGSLAIFAARRIAWRRIAPDYVPDTVPQVFEMVAGFGIFTCILDFTLILIHIYILIVLRRVRDYEYGYYSHTANMNIIFLTVLSALLVTGGCVNIILNMIAALVACWEMKAERKLIAGETYIEVQKQYFK</sequence>
<reference evidence="2 3" key="1">
    <citation type="journal article" date="2016" name="Nat. Commun.">
        <title>Extremotolerant tardigrade genome and improved radiotolerance of human cultured cells by tardigrade-unique protein.</title>
        <authorList>
            <person name="Hashimoto T."/>
            <person name="Horikawa D.D."/>
            <person name="Saito Y."/>
            <person name="Kuwahara H."/>
            <person name="Kozuka-Hata H."/>
            <person name="Shin-I T."/>
            <person name="Minakuchi Y."/>
            <person name="Ohishi K."/>
            <person name="Motoyama A."/>
            <person name="Aizu T."/>
            <person name="Enomoto A."/>
            <person name="Kondo K."/>
            <person name="Tanaka S."/>
            <person name="Hara Y."/>
            <person name="Koshikawa S."/>
            <person name="Sagara H."/>
            <person name="Miura T."/>
            <person name="Yokobori S."/>
            <person name="Miyagawa K."/>
            <person name="Suzuki Y."/>
            <person name="Kubo T."/>
            <person name="Oyama M."/>
            <person name="Kohara Y."/>
            <person name="Fujiyama A."/>
            <person name="Arakawa K."/>
            <person name="Katayama T."/>
            <person name="Toyoda A."/>
            <person name="Kunieda T."/>
        </authorList>
    </citation>
    <scope>NUCLEOTIDE SEQUENCE [LARGE SCALE GENOMIC DNA]</scope>
    <source>
        <strain evidence="2 3">YOKOZUNA-1</strain>
    </source>
</reference>
<organism evidence="2 3">
    <name type="scientific">Ramazzottius varieornatus</name>
    <name type="common">Water bear</name>
    <name type="synonym">Tardigrade</name>
    <dbReference type="NCBI Taxonomy" id="947166"/>
    <lineage>
        <taxon>Eukaryota</taxon>
        <taxon>Metazoa</taxon>
        <taxon>Ecdysozoa</taxon>
        <taxon>Tardigrada</taxon>
        <taxon>Eutardigrada</taxon>
        <taxon>Parachela</taxon>
        <taxon>Hypsibioidea</taxon>
        <taxon>Ramazzottiidae</taxon>
        <taxon>Ramazzottius</taxon>
    </lineage>
</organism>
<feature type="transmembrane region" description="Helical" evidence="1">
    <location>
        <begin position="96"/>
        <end position="124"/>
    </location>
</feature>
<feature type="transmembrane region" description="Helical" evidence="1">
    <location>
        <begin position="144"/>
        <end position="174"/>
    </location>
</feature>